<dbReference type="GO" id="GO:0055085">
    <property type="term" value="P:transmembrane transport"/>
    <property type="evidence" value="ECO:0007669"/>
    <property type="project" value="InterPro"/>
</dbReference>
<organism evidence="8 9">
    <name type="scientific">Paracoccus aurantiacus</name>
    <dbReference type="NCBI Taxonomy" id="2599412"/>
    <lineage>
        <taxon>Bacteria</taxon>
        <taxon>Pseudomonadati</taxon>
        <taxon>Pseudomonadota</taxon>
        <taxon>Alphaproteobacteria</taxon>
        <taxon>Rhodobacterales</taxon>
        <taxon>Paracoccaceae</taxon>
        <taxon>Paracoccus</taxon>
    </lineage>
</organism>
<dbReference type="GO" id="GO:0016020">
    <property type="term" value="C:membrane"/>
    <property type="evidence" value="ECO:0007669"/>
    <property type="project" value="UniProtKB-SubCell"/>
</dbReference>
<feature type="transmembrane region" description="Helical" evidence="7">
    <location>
        <begin position="34"/>
        <end position="52"/>
    </location>
</feature>
<keyword evidence="5 7" id="KW-1133">Transmembrane helix</keyword>
<protein>
    <submittedName>
        <fullName evidence="8">AEC family transporter</fullName>
    </submittedName>
</protein>
<evidence type="ECO:0000256" key="3">
    <source>
        <dbReference type="ARBA" id="ARBA00022475"/>
    </source>
</evidence>
<evidence type="ECO:0000256" key="6">
    <source>
        <dbReference type="ARBA" id="ARBA00023136"/>
    </source>
</evidence>
<feature type="transmembrane region" description="Helical" evidence="7">
    <location>
        <begin position="200"/>
        <end position="222"/>
    </location>
</feature>
<feature type="transmembrane region" description="Helical" evidence="7">
    <location>
        <begin position="263"/>
        <end position="282"/>
    </location>
</feature>
<proteinExistence type="predicted"/>
<evidence type="ECO:0000313" key="8">
    <source>
        <dbReference type="EMBL" id="TXB67864.1"/>
    </source>
</evidence>
<keyword evidence="2" id="KW-0813">Transport</keyword>
<comment type="caution">
    <text evidence="8">The sequence shown here is derived from an EMBL/GenBank/DDBJ whole genome shotgun (WGS) entry which is preliminary data.</text>
</comment>
<dbReference type="EMBL" id="VOPL01000006">
    <property type="protein sequence ID" value="TXB67864.1"/>
    <property type="molecule type" value="Genomic_DNA"/>
</dbReference>
<accession>A0A5C6S0D9</accession>
<evidence type="ECO:0000313" key="9">
    <source>
        <dbReference type="Proteomes" id="UP000321562"/>
    </source>
</evidence>
<evidence type="ECO:0000256" key="7">
    <source>
        <dbReference type="SAM" id="Phobius"/>
    </source>
</evidence>
<feature type="transmembrane region" description="Helical" evidence="7">
    <location>
        <begin position="294"/>
        <end position="315"/>
    </location>
</feature>
<sequence length="316" mass="32274">MLEILSLTSVIFILIATGYLAVRSGKFTAGEMATLGKFVVAFAIPALIFRALSSRPLGEIFDAGYIGAMLGGSLLVFAFGYVWARRVGGASAEASTFSAVGMSCSNSGFVGYPLLLMALPQVAQTALALNMVVENLVMIPLALVMAERAQGGGATSGARLAGQIALRLLRNPIIIALILGMIVSVAGLRMPAVIARPIDIMASASAALSLTAIGGALAGLPLRSINASVLSVVIGKLLLHPLAVGAGLVVMSATGFGVQDDNLAAAAIIMASMPVMSIYPILAQRYGEGQNAALALLVMTAASFVTITLVLAIMLP</sequence>
<keyword evidence="6 7" id="KW-0472">Membrane</keyword>
<keyword evidence="4 7" id="KW-0812">Transmembrane</keyword>
<feature type="transmembrane region" description="Helical" evidence="7">
    <location>
        <begin position="127"/>
        <end position="147"/>
    </location>
</feature>
<evidence type="ECO:0000256" key="4">
    <source>
        <dbReference type="ARBA" id="ARBA00022692"/>
    </source>
</evidence>
<dbReference type="PANTHER" id="PTHR36838:SF1">
    <property type="entry name" value="SLR1864 PROTEIN"/>
    <property type="match status" value="1"/>
</dbReference>
<name>A0A5C6S0D9_9RHOB</name>
<feature type="transmembrane region" description="Helical" evidence="7">
    <location>
        <begin position="168"/>
        <end position="188"/>
    </location>
</feature>
<keyword evidence="9" id="KW-1185">Reference proteome</keyword>
<evidence type="ECO:0000256" key="5">
    <source>
        <dbReference type="ARBA" id="ARBA00022989"/>
    </source>
</evidence>
<evidence type="ECO:0000256" key="1">
    <source>
        <dbReference type="ARBA" id="ARBA00004141"/>
    </source>
</evidence>
<evidence type="ECO:0000256" key="2">
    <source>
        <dbReference type="ARBA" id="ARBA00022448"/>
    </source>
</evidence>
<feature type="transmembrane region" description="Helical" evidence="7">
    <location>
        <begin position="96"/>
        <end position="115"/>
    </location>
</feature>
<dbReference type="Proteomes" id="UP000321562">
    <property type="component" value="Unassembled WGS sequence"/>
</dbReference>
<feature type="transmembrane region" description="Helical" evidence="7">
    <location>
        <begin position="229"/>
        <end position="251"/>
    </location>
</feature>
<comment type="subcellular location">
    <subcellularLocation>
        <location evidence="1">Membrane</location>
        <topology evidence="1">Multi-pass membrane protein</topology>
    </subcellularLocation>
</comment>
<feature type="transmembrane region" description="Helical" evidence="7">
    <location>
        <begin position="64"/>
        <end position="84"/>
    </location>
</feature>
<dbReference type="AlphaFoldDB" id="A0A5C6S0D9"/>
<reference evidence="8 9" key="1">
    <citation type="submission" date="2019-08" db="EMBL/GenBank/DDBJ databases">
        <authorList>
            <person name="Ye J."/>
        </authorList>
    </citation>
    <scope>NUCLEOTIDE SEQUENCE [LARGE SCALE GENOMIC DNA]</scope>
    <source>
        <strain evidence="8 9">TK008</strain>
    </source>
</reference>
<dbReference type="Pfam" id="PF03547">
    <property type="entry name" value="Mem_trans"/>
    <property type="match status" value="1"/>
</dbReference>
<dbReference type="OrthoDB" id="9810457at2"/>
<feature type="transmembrane region" description="Helical" evidence="7">
    <location>
        <begin position="6"/>
        <end position="22"/>
    </location>
</feature>
<gene>
    <name evidence="8" type="ORF">FQV27_14805</name>
</gene>
<dbReference type="InterPro" id="IPR004776">
    <property type="entry name" value="Mem_transp_PIN-like"/>
</dbReference>
<dbReference type="RefSeq" id="WP_147099975.1">
    <property type="nucleotide sequence ID" value="NZ_JBHUFH010000001.1"/>
</dbReference>
<keyword evidence="3" id="KW-1003">Cell membrane</keyword>
<dbReference type="PANTHER" id="PTHR36838">
    <property type="entry name" value="AUXIN EFFLUX CARRIER FAMILY PROTEIN"/>
    <property type="match status" value="1"/>
</dbReference>